<keyword evidence="2" id="KW-1133">Transmembrane helix</keyword>
<evidence type="ECO:0000313" key="4">
    <source>
        <dbReference type="Proteomes" id="UP001416858"/>
    </source>
</evidence>
<gene>
    <name evidence="3" type="ORF">Rcae01_01524</name>
</gene>
<evidence type="ECO:0008006" key="5">
    <source>
        <dbReference type="Google" id="ProtNLM"/>
    </source>
</evidence>
<comment type="caution">
    <text evidence="3">The sequence shown here is derived from an EMBL/GenBank/DDBJ whole genome shotgun (WGS) entry which is preliminary data.</text>
</comment>
<dbReference type="Proteomes" id="UP001416858">
    <property type="component" value="Unassembled WGS sequence"/>
</dbReference>
<feature type="transmembrane region" description="Helical" evidence="2">
    <location>
        <begin position="217"/>
        <end position="236"/>
    </location>
</feature>
<feature type="region of interest" description="Disordered" evidence="1">
    <location>
        <begin position="274"/>
        <end position="301"/>
    </location>
</feature>
<reference evidence="3 4" key="1">
    <citation type="submission" date="2024-02" db="EMBL/GenBank/DDBJ databases">
        <title>Rhodopirellula caenicola NBRC 110016.</title>
        <authorList>
            <person name="Ichikawa N."/>
            <person name="Katano-Makiyama Y."/>
            <person name="Hidaka K."/>
        </authorList>
    </citation>
    <scope>NUCLEOTIDE SEQUENCE [LARGE SCALE GENOMIC DNA]</scope>
    <source>
        <strain evidence="3 4">NBRC 110016</strain>
    </source>
</reference>
<dbReference type="Gene3D" id="1.20.1300.10">
    <property type="entry name" value="Fumarate reductase/succinate dehydrogenase, transmembrane subunit"/>
    <property type="match status" value="1"/>
</dbReference>
<evidence type="ECO:0000256" key="1">
    <source>
        <dbReference type="SAM" id="MobiDB-lite"/>
    </source>
</evidence>
<feature type="transmembrane region" description="Helical" evidence="2">
    <location>
        <begin position="115"/>
        <end position="138"/>
    </location>
</feature>
<protein>
    <recommendedName>
        <fullName evidence="5">Succinate dehydrogenase cytochrome b558 subunit</fullName>
    </recommendedName>
</protein>
<proteinExistence type="predicted"/>
<dbReference type="InterPro" id="IPR034804">
    <property type="entry name" value="SQR/QFR_C/D"/>
</dbReference>
<evidence type="ECO:0000313" key="3">
    <source>
        <dbReference type="EMBL" id="GAA5506074.1"/>
    </source>
</evidence>
<evidence type="ECO:0000256" key="2">
    <source>
        <dbReference type="SAM" id="Phobius"/>
    </source>
</evidence>
<organism evidence="3 4">
    <name type="scientific">Novipirellula caenicola</name>
    <dbReference type="NCBI Taxonomy" id="1536901"/>
    <lineage>
        <taxon>Bacteria</taxon>
        <taxon>Pseudomonadati</taxon>
        <taxon>Planctomycetota</taxon>
        <taxon>Planctomycetia</taxon>
        <taxon>Pirellulales</taxon>
        <taxon>Pirellulaceae</taxon>
        <taxon>Novipirellula</taxon>
    </lineage>
</organism>
<feature type="transmembrane region" description="Helical" evidence="2">
    <location>
        <begin position="28"/>
        <end position="51"/>
    </location>
</feature>
<feature type="compositionally biased region" description="Polar residues" evidence="1">
    <location>
        <begin position="279"/>
        <end position="289"/>
    </location>
</feature>
<dbReference type="CDD" id="cd03497">
    <property type="entry name" value="SQR_TypeB_1_TM"/>
    <property type="match status" value="1"/>
</dbReference>
<dbReference type="EMBL" id="BAABRO010000002">
    <property type="protein sequence ID" value="GAA5506074.1"/>
    <property type="molecule type" value="Genomic_DNA"/>
</dbReference>
<dbReference type="SUPFAM" id="SSF81343">
    <property type="entry name" value="Fumarate reductase respiratory complex transmembrane subunits"/>
    <property type="match status" value="1"/>
</dbReference>
<accession>A0ABP9VLJ4</accession>
<dbReference type="InterPro" id="IPR016002">
    <property type="entry name" value="Succ_DH_cyt_b558_Firmicute"/>
</dbReference>
<feature type="transmembrane region" description="Helical" evidence="2">
    <location>
        <begin position="178"/>
        <end position="205"/>
    </location>
</feature>
<sequence length="301" mass="33818">MQSKTTDVANLTTNPSFYLRHEFAIRRFHSLIGIVPLGLYMVIHLTTNASLMNSPESFQRAVYMIHSAGKALPLIEWVGIFIPLLFHGILGVWIAKNAKLNTGHYRFTGNRRYAWQRYTGIVALVYLFFHILHLHGWFHFGPYLEVIRPLQFAAFKPYNAASTLVESMNQWGGFVWPAFYLVGVMCCVYHLANGLWTAGITWGLWITPAAQKRASKVSVVFGAVLTVIALSAWWAAVAPSPEDAVRYREIENRMYEANLESGVISDIPEKRYEEPATEASLTPETSSPTADADASETDSVQ</sequence>
<name>A0ABP9VLJ4_9BACT</name>
<keyword evidence="2" id="KW-0472">Membrane</keyword>
<feature type="transmembrane region" description="Helical" evidence="2">
    <location>
        <begin position="71"/>
        <end position="94"/>
    </location>
</feature>
<keyword evidence="4" id="KW-1185">Reference proteome</keyword>
<keyword evidence="2" id="KW-0812">Transmembrane</keyword>